<evidence type="ECO:0000313" key="5">
    <source>
        <dbReference type="Proteomes" id="UP001056384"/>
    </source>
</evidence>
<proteinExistence type="inferred from homology"/>
<feature type="domain" description="PCI" evidence="3">
    <location>
        <begin position="260"/>
        <end position="464"/>
    </location>
</feature>
<keyword evidence="4" id="KW-0647">Proteasome</keyword>
<dbReference type="FunFam" id="1.10.10.10:FF:000366">
    <property type="entry name" value="COP9 signalosome complex subunit"/>
    <property type="match status" value="1"/>
</dbReference>
<dbReference type="InterPro" id="IPR036388">
    <property type="entry name" value="WH-like_DNA-bd_sf"/>
</dbReference>
<dbReference type="SMART" id="SM00753">
    <property type="entry name" value="PAM"/>
    <property type="match status" value="1"/>
</dbReference>
<dbReference type="EMBL" id="CP099422">
    <property type="protein sequence ID" value="USW53945.1"/>
    <property type="molecule type" value="Genomic_DNA"/>
</dbReference>
<evidence type="ECO:0000256" key="1">
    <source>
        <dbReference type="ARBA" id="ARBA00025771"/>
    </source>
</evidence>
<sequence>MVNIDTLFEDFALAHEDPSGPNGYLLATCISPEPPKHDQGRLYHFRNGINAANVSTDLRFKLQCIPSLRLDKDETKAWVEIFTAYHKFVGSLLAAEELQNVGKTNAADWAQVYDEWKKVVNTMYQGYHHQVLAAWTIPCLYVGVKYLRVFAIKADKKSAAQRESGMAFGGIQEEDAFDPDSVNEKLEDAARQINRIFGLCLGDRNSLEDSRKWALYYIATALFKTHFKLNHISLSKNILRSLKSQGDMPPLSQFPKSHQVAFMYYCGVIHFVDEDYAAAEEYLTSAYTLCHAKATKNIQLILTYLIPTKLLTSHTLPSSAVLAQYPGLARLFQPIAESIRKGDLAAFNAALESGEEEFVKRRIYLTLERGRDVILRNIFRKVFLAGGFEPPKEAETTSSARRTRVSTDEFAAALQMAGAEVNNGDQGFDYDEVECLIANAIYKNLMKGYIARERRMVVLNKNGAFPGTGV</sequence>
<dbReference type="Gene3D" id="1.10.10.10">
    <property type="entry name" value="Winged helix-like DNA-binding domain superfamily/Winged helix DNA-binding domain"/>
    <property type="match status" value="1"/>
</dbReference>
<dbReference type="PANTHER" id="PTHR12732">
    <property type="entry name" value="UNCHARACTERIZED PROTEASOME COMPONENT REGION PCI-CONTAINING"/>
    <property type="match status" value="1"/>
</dbReference>
<dbReference type="GO" id="GO:0000502">
    <property type="term" value="C:proteasome complex"/>
    <property type="evidence" value="ECO:0007669"/>
    <property type="project" value="UniProtKB-KW"/>
</dbReference>
<comment type="similarity">
    <text evidence="1">Belongs to the CSN12 family.</text>
</comment>
<gene>
    <name evidence="4" type="ORF">Slin15195_G072640</name>
</gene>
<organism evidence="4 5">
    <name type="scientific">Septoria linicola</name>
    <dbReference type="NCBI Taxonomy" id="215465"/>
    <lineage>
        <taxon>Eukaryota</taxon>
        <taxon>Fungi</taxon>
        <taxon>Dikarya</taxon>
        <taxon>Ascomycota</taxon>
        <taxon>Pezizomycotina</taxon>
        <taxon>Dothideomycetes</taxon>
        <taxon>Dothideomycetidae</taxon>
        <taxon>Mycosphaerellales</taxon>
        <taxon>Mycosphaerellaceae</taxon>
        <taxon>Septoria</taxon>
    </lineage>
</organism>
<name>A0A9Q9ARU0_9PEZI</name>
<dbReference type="InterPro" id="IPR045114">
    <property type="entry name" value="Csn12-like"/>
</dbReference>
<accession>A0A9Q9ARU0</accession>
<dbReference type="InterPro" id="IPR000717">
    <property type="entry name" value="PCI_dom"/>
</dbReference>
<dbReference type="GO" id="GO:0003723">
    <property type="term" value="F:RNA binding"/>
    <property type="evidence" value="ECO:0007669"/>
    <property type="project" value="InterPro"/>
</dbReference>
<evidence type="ECO:0000259" key="3">
    <source>
        <dbReference type="PROSITE" id="PS50250"/>
    </source>
</evidence>
<evidence type="ECO:0000256" key="2">
    <source>
        <dbReference type="ARBA" id="ARBA00073854"/>
    </source>
</evidence>
<reference evidence="4" key="1">
    <citation type="submission" date="2022-06" db="EMBL/GenBank/DDBJ databases">
        <title>Complete genome sequences of two strains of the flax pathogen Septoria linicola.</title>
        <authorList>
            <person name="Lapalu N."/>
            <person name="Simon A."/>
            <person name="Demenou B."/>
            <person name="Paumier D."/>
            <person name="Guillot M.-P."/>
            <person name="Gout L."/>
            <person name="Valade R."/>
        </authorList>
    </citation>
    <scope>NUCLEOTIDE SEQUENCE</scope>
    <source>
        <strain evidence="4">SE15195</strain>
    </source>
</reference>
<keyword evidence="4" id="KW-0238">DNA-binding</keyword>
<protein>
    <recommendedName>
        <fullName evidence="2">Protein CSN12 homolog</fullName>
    </recommendedName>
</protein>
<dbReference type="Proteomes" id="UP001056384">
    <property type="component" value="Chromosome 5"/>
</dbReference>
<keyword evidence="5" id="KW-1185">Reference proteome</keyword>
<dbReference type="AlphaFoldDB" id="A0A9Q9ARU0"/>
<dbReference type="PANTHER" id="PTHR12732:SF0">
    <property type="entry name" value="PCI DOMAIN-CONTAINING PROTEIN 2"/>
    <property type="match status" value="1"/>
</dbReference>
<dbReference type="Pfam" id="PF01399">
    <property type="entry name" value="PCI"/>
    <property type="match status" value="1"/>
</dbReference>
<evidence type="ECO:0000313" key="4">
    <source>
        <dbReference type="EMBL" id="USW53945.1"/>
    </source>
</evidence>
<dbReference type="PROSITE" id="PS50250">
    <property type="entry name" value="PCI"/>
    <property type="match status" value="1"/>
</dbReference>
<dbReference type="GO" id="GO:0003690">
    <property type="term" value="F:double-stranded DNA binding"/>
    <property type="evidence" value="ECO:0007669"/>
    <property type="project" value="InterPro"/>
</dbReference>